<reference evidence="1 2" key="1">
    <citation type="submission" date="2016-10" db="EMBL/GenBank/DDBJ databases">
        <authorList>
            <person name="de Groot N.N."/>
        </authorList>
    </citation>
    <scope>NUCLEOTIDE SEQUENCE [LARGE SCALE GENOMIC DNA]</scope>
    <source>
        <strain evidence="1 2">CGMCC 1.6117</strain>
    </source>
</reference>
<evidence type="ECO:0000313" key="1">
    <source>
        <dbReference type="EMBL" id="SFA58663.1"/>
    </source>
</evidence>
<gene>
    <name evidence="1" type="ORF">SAMN04487972_12158</name>
</gene>
<proteinExistence type="predicted"/>
<sequence length="116" mass="12808">MPANPAPARGKAFPRKIANPQIRISGFQKLDPLHVSSFPRSYFALQLGADSAGNTWGYMVTLQQDIAKKFISALEEGKELDSDKVEEIRKLLSDDKKIKADDFVKIFSTPVGGDVK</sequence>
<dbReference type="Proteomes" id="UP000182312">
    <property type="component" value="Unassembled WGS sequence"/>
</dbReference>
<accession>A0A1I0U427</accession>
<organism evidence="1 2">
    <name type="scientific">Paracoccus halophilus</name>
    <dbReference type="NCBI Taxonomy" id="376733"/>
    <lineage>
        <taxon>Bacteria</taxon>
        <taxon>Pseudomonadati</taxon>
        <taxon>Pseudomonadota</taxon>
        <taxon>Alphaproteobacteria</taxon>
        <taxon>Rhodobacterales</taxon>
        <taxon>Paracoccaceae</taxon>
        <taxon>Paracoccus</taxon>
    </lineage>
</organism>
<dbReference type="AlphaFoldDB" id="A0A1I0U427"/>
<evidence type="ECO:0000313" key="2">
    <source>
        <dbReference type="Proteomes" id="UP000182312"/>
    </source>
</evidence>
<dbReference type="EMBL" id="FOJO01000021">
    <property type="protein sequence ID" value="SFA58663.1"/>
    <property type="molecule type" value="Genomic_DNA"/>
</dbReference>
<protein>
    <submittedName>
        <fullName evidence="1">Uncharacterized protein</fullName>
    </submittedName>
</protein>
<name>A0A1I0U427_9RHOB</name>